<comment type="caution">
    <text evidence="12">Lacks conserved residue(s) required for the propagation of feature annotation.</text>
</comment>
<keyword evidence="20" id="KW-1185">Reference proteome</keyword>
<dbReference type="CDD" id="cd22831">
    <property type="entry name" value="Gal_Rha_Lectin_PKD1L2"/>
    <property type="match status" value="1"/>
</dbReference>
<dbReference type="Gene3D" id="1.10.287.70">
    <property type="match status" value="1"/>
</dbReference>
<reference evidence="19" key="2">
    <citation type="submission" date="2025-08" db="UniProtKB">
        <authorList>
            <consortium name="Ensembl"/>
        </authorList>
    </citation>
    <scope>IDENTIFICATION</scope>
</reference>
<evidence type="ECO:0000313" key="19">
    <source>
        <dbReference type="Ensembl" id="ENSGACP00000065668.1"/>
    </source>
</evidence>
<dbReference type="GO" id="GO:0005262">
    <property type="term" value="F:calcium channel activity"/>
    <property type="evidence" value="ECO:0007669"/>
    <property type="project" value="TreeGrafter"/>
</dbReference>
<dbReference type="InterPro" id="IPR016186">
    <property type="entry name" value="C-type_lectin-like/link_sf"/>
</dbReference>
<keyword evidence="9" id="KW-1015">Disulfide bond</keyword>
<dbReference type="InterPro" id="IPR000203">
    <property type="entry name" value="GPS"/>
</dbReference>
<dbReference type="InterPro" id="IPR016187">
    <property type="entry name" value="CTDL_fold"/>
</dbReference>
<dbReference type="GO" id="GO:0030246">
    <property type="term" value="F:carbohydrate binding"/>
    <property type="evidence" value="ECO:0007669"/>
    <property type="project" value="UniProtKB-KW"/>
</dbReference>
<reference evidence="19 20" key="1">
    <citation type="journal article" date="2021" name="G3 (Bethesda)">
        <title>Improved contiguity of the threespine stickleback genome using long-read sequencing.</title>
        <authorList>
            <person name="Nath S."/>
            <person name="Shaw D.E."/>
            <person name="White M.A."/>
        </authorList>
    </citation>
    <scope>NUCLEOTIDE SEQUENCE [LARGE SCALE GENOMIC DNA]</scope>
    <source>
        <strain evidence="19 20">Lake Benthic</strain>
    </source>
</reference>
<feature type="domain" description="SUEL-type lectin" evidence="18">
    <location>
        <begin position="169"/>
        <end position="258"/>
    </location>
</feature>
<dbReference type="FunFam" id="1.10.287.70:FF:000086">
    <property type="entry name" value="Polycystic kidney disease 2"/>
    <property type="match status" value="1"/>
</dbReference>
<dbReference type="SUPFAM" id="SSF56436">
    <property type="entry name" value="C-type lectin-like"/>
    <property type="match status" value="1"/>
</dbReference>
<dbReference type="Pfam" id="PF01825">
    <property type="entry name" value="GPS"/>
    <property type="match status" value="1"/>
</dbReference>
<dbReference type="Pfam" id="PF01477">
    <property type="entry name" value="PLAT"/>
    <property type="match status" value="1"/>
</dbReference>
<protein>
    <recommendedName>
        <fullName evidence="21">Polycystic kidney disease 1 like 2a</fullName>
    </recommendedName>
</protein>
<dbReference type="InterPro" id="IPR000922">
    <property type="entry name" value="Lectin_gal-bd_dom"/>
</dbReference>
<evidence type="ECO:0000256" key="7">
    <source>
        <dbReference type="ARBA" id="ARBA00022989"/>
    </source>
</evidence>
<feature type="chain" id="PRO_5042865538" description="Polycystic kidney disease 1 like 2a" evidence="15">
    <location>
        <begin position="20"/>
        <end position="2032"/>
    </location>
</feature>
<dbReference type="Pfam" id="PF20519">
    <property type="entry name" value="Polycystin_dom"/>
    <property type="match status" value="1"/>
</dbReference>
<dbReference type="InterPro" id="IPR046791">
    <property type="entry name" value="Polycystin_dom"/>
</dbReference>
<evidence type="ECO:0000256" key="9">
    <source>
        <dbReference type="ARBA" id="ARBA00023157"/>
    </source>
</evidence>
<dbReference type="CDD" id="cd01752">
    <property type="entry name" value="PLAT_polycystin"/>
    <property type="match status" value="1"/>
</dbReference>
<keyword evidence="3 14" id="KW-0812">Transmembrane</keyword>
<evidence type="ECO:0000256" key="12">
    <source>
        <dbReference type="PROSITE-ProRule" id="PRU00152"/>
    </source>
</evidence>
<evidence type="ECO:0000256" key="14">
    <source>
        <dbReference type="SAM" id="Phobius"/>
    </source>
</evidence>
<feature type="transmembrane region" description="Helical" evidence="14">
    <location>
        <begin position="1881"/>
        <end position="1903"/>
    </location>
</feature>
<dbReference type="SMART" id="SM00308">
    <property type="entry name" value="LH2"/>
    <property type="match status" value="1"/>
</dbReference>
<dbReference type="GO" id="GO:0016020">
    <property type="term" value="C:membrane"/>
    <property type="evidence" value="ECO:0007669"/>
    <property type="project" value="UniProtKB-SubCell"/>
</dbReference>
<proteinExistence type="inferred from homology"/>
<evidence type="ECO:0000256" key="1">
    <source>
        <dbReference type="ARBA" id="ARBA00004141"/>
    </source>
</evidence>
<dbReference type="InterPro" id="IPR051223">
    <property type="entry name" value="Polycystin"/>
</dbReference>
<keyword evidence="5" id="KW-0430">Lectin</keyword>
<evidence type="ECO:0000259" key="18">
    <source>
        <dbReference type="PROSITE" id="PS50228"/>
    </source>
</evidence>
<evidence type="ECO:0000256" key="10">
    <source>
        <dbReference type="ARBA" id="ARBA00023180"/>
    </source>
</evidence>
<dbReference type="Pfam" id="PF08016">
    <property type="entry name" value="PKD_channel"/>
    <property type="match status" value="1"/>
</dbReference>
<dbReference type="InterPro" id="IPR043159">
    <property type="entry name" value="Lectin_gal-bd_sf"/>
</dbReference>
<dbReference type="PRINTS" id="PR01433">
    <property type="entry name" value="POLYCYSTIN2"/>
</dbReference>
<dbReference type="Gene3D" id="2.60.60.20">
    <property type="entry name" value="PLAT/LH2 domain"/>
    <property type="match status" value="1"/>
</dbReference>
<dbReference type="GeneTree" id="ENSGT00940000164905"/>
<dbReference type="Ensembl" id="ENSGACT00000048199.1">
    <property type="protein sequence ID" value="ENSGACP00000065668.1"/>
    <property type="gene ID" value="ENSGACG00000002153.2"/>
</dbReference>
<dbReference type="FunFam" id="2.60.60.20:FF:000008">
    <property type="entry name" value="Polycystic kidney disease 1-like 2, isoform CRA_a"/>
    <property type="match status" value="1"/>
</dbReference>
<evidence type="ECO:0000256" key="3">
    <source>
        <dbReference type="ARBA" id="ARBA00022692"/>
    </source>
</evidence>
<dbReference type="PROSITE" id="PS50041">
    <property type="entry name" value="C_TYPE_LECTIN_2"/>
    <property type="match status" value="1"/>
</dbReference>
<keyword evidence="8 14" id="KW-0472">Membrane</keyword>
<feature type="transmembrane region" description="Helical" evidence="14">
    <location>
        <begin position="1429"/>
        <end position="1452"/>
    </location>
</feature>
<dbReference type="Gene3D" id="2.60.120.740">
    <property type="match status" value="1"/>
</dbReference>
<feature type="signal peptide" evidence="15">
    <location>
        <begin position="1"/>
        <end position="19"/>
    </location>
</feature>
<sequence length="2032" mass="226261">MYWTCVYLLVLMTFSSLSCVQVRTKVPLPCLDYQRAFGRSCYEFVDLQLSLFSAQAWCEQRGGHLAFIPDEETQHFLQRLLDPKKEVWLGLAPSASPNLTNPRWLVASSGALSWLDGSHITYSNWVSSPQPGAACGHTLRDSDFQWEATRDCKKNLHFICQFDSGRSIVCAGENTTVQCGSGQVLMIDGGFYGRKNMYYCRSTQTTSTGHQCGWKDVVELLKAHCHGRQACNISELVGSFGESCPQVGSYLSVEHHCKDGLTLSVSAAAAVFEEVTISWKWLLDLPQGNPSCKLSTGDGRVIDHHSQEGSEAHKYTHPSTFVVAVECTSNDVHIRAQKTIAIQEPIKGFGVIRCYTGKLSFNAKNCKALHREPVQIQMEVKAGTHVTYRIQSDESVLHGLSVFKGNVPQNLTVTSEMMKQFGPGCHRLTVYASNMVTYPEVSTDLQILLLGNNYTNTLQVHYIIFPFHIFLLYFKDGELLYKKYIIKTSSRNGGNSDSSDPRVTSPTATTAGPGSTTTGTRATTTKSTTATTAGPASTTTDTRATTTKPTTATTAGPTSTTTGTSATSTKSINATTAGPATTATGTSATTTKSTTATTAGPASTTTGTSATTAKSTTATTAGSYSTSPGSSDTPPNPNPTNSNCLSPTNNNFEGLNCSISPQSGTILDVFTIMCNTPCSNCRYCFKTDMGHLLRCSNNNEIKSVFLPLGDSSFDYILTVTATAKNGNYVWSTTITAKVCQVYDHFKKCGTNRTRLKEMFNAFMVPSYDPLPLKLFLGYMDYPTKTNHVAMTEMPHQGETQEERYTWLLDAKDLKGNRGKHYLVVRPIVGPGIKSINASLSITSFTTACKFWNESTLEWSTFGCRVGVQTTPLVIQCLCNHLTFFGSSFFVTPNLVDPSRTAELFGTFGENPVVVCFVGALFLVYLLAIVLARRKDIKDIVKVKVTVLADNNPMDENGYLLSVSTGYRRGASTSSQVTITLLGAEGTSEPHHLTDQKKCVFERGAVDVFLLTTPFSLGDLQGIRLWHNNSGSHPAWFVGNVAVHDIQTDQTWHFQCNSWLAIDIGDGTVDKVVPVSTEMDMKRFSNLFYMKTTKDFSDGHLWYSVISRPPGSNFTCVQRVSCCFTLLLCTMLTSIMFYGIPTDPSEQTMDLGPFEFSWQQFIVGVQSSLIMFPVNILIVSIFRNTRRRETSCCKRKTKKPRARGKNYFLQTVTTNTRVDDITRIACSLSNNMKSKIQNMESGQGVDINAVLSMVEDFIKLNTIDSTQHQTQSSSNLAQPQPPGIYRVLCQFCTFPEGSPGSTMEGIQKKSSKTQYLYRQLCHIDKRLSLLGPSGFPTPHSHSRALQQIQGIKDEWCSLNCRRSPAESTDGADGQRKRGCCHGGLPWWFVFVGWLLVIACSFVSGFFTMLYGLKFGKDRSVSWLVSMCVSFFQSVLVIQPLKVLCLAVFFALIIKKVEDEDFRNMNTFLPSGDVKDQQMNKRDPSLYEPPPAADIEKMKRNTVMQQKAFALLKEILTYVGFMWMLLLLAHGQKDPNVFFLHRHIRDSFSSQTSDSMSLTDVFTWANTLLLSNLFGVYPGFITDGNSKLVGNARLRQLRVQSNSCQIAAPMLHFAPDCNAPYSWEAEDMGSYGTGWNRSERVDTSTGTSGPWTYQTQSELRSYPIWGQMVLYRGGGYVAELGPDSQNATSTLDYLFKNRWLDVYTRAIFVEFTVYNANVNLFCIVTLLLETSAVGAFQFHSELHSVRLYQSTDNLHIFVVAAEIIYLLFILYYMFLQGKLMKQQRWTYFRCKWNLLELTIILLSWSAVAVFVKRTLLGNRDMTYYENHKHQFASFYETATADSALQYLVAFLVLLATFKLWHLLRLNPKMNVITAALQRAWNDICSFLVVILIMFVAYSVSSNLIYGWKISSYKTFTDALLTIIGLQIGIFNYDEVLGDSPLLGGFLFGSCIVLMTFVVLNLLLSVILVAFKQEQLHHKPSDEEEIVDLMLKNICSLFGIRYEETNDVHTPDAKEDGGVNMNNSRNILNHTKVDF</sequence>
<evidence type="ECO:0000256" key="4">
    <source>
        <dbReference type="ARBA" id="ARBA00022729"/>
    </source>
</evidence>
<dbReference type="InterPro" id="IPR042060">
    <property type="entry name" value="PLAT_polycystin1"/>
</dbReference>
<feature type="transmembrane region" description="Helical" evidence="14">
    <location>
        <begin position="1841"/>
        <end position="1861"/>
    </location>
</feature>
<dbReference type="PANTHER" id="PTHR10877:SF134">
    <property type="entry name" value="POLYCYSTIN-1-LIKE PROTEIN 2"/>
    <property type="match status" value="1"/>
</dbReference>
<dbReference type="InterPro" id="IPR003915">
    <property type="entry name" value="PKD_2"/>
</dbReference>
<keyword evidence="10" id="KW-0325">Glycoprotein</keyword>
<evidence type="ECO:0000313" key="20">
    <source>
        <dbReference type="Proteomes" id="UP000007635"/>
    </source>
</evidence>
<feature type="disulfide bond" evidence="11">
    <location>
        <begin position="1602"/>
        <end position="1615"/>
    </location>
</feature>
<feature type="transmembrane region" description="Helical" evidence="14">
    <location>
        <begin position="1792"/>
        <end position="1809"/>
    </location>
</feature>
<evidence type="ECO:0000259" key="17">
    <source>
        <dbReference type="PROSITE" id="PS50095"/>
    </source>
</evidence>
<feature type="transmembrane region" description="Helical" evidence="14">
    <location>
        <begin position="1119"/>
        <end position="1139"/>
    </location>
</feature>
<evidence type="ECO:0000256" key="8">
    <source>
        <dbReference type="ARBA" id="ARBA00023136"/>
    </source>
</evidence>
<evidence type="ECO:0000256" key="11">
    <source>
        <dbReference type="PIRSR" id="PIRSR603915-2"/>
    </source>
</evidence>
<evidence type="ECO:0000256" key="15">
    <source>
        <dbReference type="SAM" id="SignalP"/>
    </source>
</evidence>
<evidence type="ECO:0000259" key="16">
    <source>
        <dbReference type="PROSITE" id="PS50041"/>
    </source>
</evidence>
<reference evidence="19" key="3">
    <citation type="submission" date="2025-09" db="UniProtKB">
        <authorList>
            <consortium name="Ensembl"/>
        </authorList>
    </citation>
    <scope>IDENTIFICATION</scope>
</reference>
<keyword evidence="7 14" id="KW-1133">Transmembrane helix</keyword>
<keyword evidence="6" id="KW-0677">Repeat</keyword>
<dbReference type="PANTHER" id="PTHR10877">
    <property type="entry name" value="POLYCYSTIN FAMILY MEMBER"/>
    <property type="match status" value="1"/>
</dbReference>
<dbReference type="InterPro" id="IPR001024">
    <property type="entry name" value="PLAT/LH2_dom"/>
</dbReference>
<dbReference type="Gene3D" id="3.10.100.10">
    <property type="entry name" value="Mannose-Binding Protein A, subunit A"/>
    <property type="match status" value="1"/>
</dbReference>
<feature type="transmembrane region" description="Helical" evidence="14">
    <location>
        <begin position="1506"/>
        <end position="1527"/>
    </location>
</feature>
<feature type="domain" description="PLAT" evidence="17">
    <location>
        <begin position="956"/>
        <end position="1073"/>
    </location>
</feature>
<dbReference type="PROSITE" id="PS50095">
    <property type="entry name" value="PLAT"/>
    <property type="match status" value="1"/>
</dbReference>
<accession>A0AAQ4RRV2</accession>
<dbReference type="SMART" id="SM00034">
    <property type="entry name" value="CLECT"/>
    <property type="match status" value="1"/>
</dbReference>
<dbReference type="GO" id="GO:0005509">
    <property type="term" value="F:calcium ion binding"/>
    <property type="evidence" value="ECO:0007669"/>
    <property type="project" value="InterPro"/>
</dbReference>
<dbReference type="Pfam" id="PF00059">
    <property type="entry name" value="Lectin_C"/>
    <property type="match status" value="1"/>
</dbReference>
<comment type="subcellular location">
    <subcellularLocation>
        <location evidence="1">Membrane</location>
        <topology evidence="1">Multi-pass membrane protein</topology>
    </subcellularLocation>
</comment>
<evidence type="ECO:0000256" key="13">
    <source>
        <dbReference type="SAM" id="MobiDB-lite"/>
    </source>
</evidence>
<feature type="transmembrane region" description="Helical" evidence="14">
    <location>
        <begin position="1159"/>
        <end position="1181"/>
    </location>
</feature>
<dbReference type="SUPFAM" id="SSF49723">
    <property type="entry name" value="Lipase/lipooxygenase domain (PLAT/LH2 domain)"/>
    <property type="match status" value="1"/>
</dbReference>
<dbReference type="Pfam" id="PF02140">
    <property type="entry name" value="SUEL_Lectin"/>
    <property type="match status" value="1"/>
</dbReference>
<feature type="transmembrane region" description="Helical" evidence="14">
    <location>
        <begin position="1752"/>
        <end position="1772"/>
    </location>
</feature>
<dbReference type="CDD" id="cd00037">
    <property type="entry name" value="CLECT"/>
    <property type="match status" value="1"/>
</dbReference>
<feature type="region of interest" description="Disordered" evidence="13">
    <location>
        <begin position="490"/>
        <end position="645"/>
    </location>
</feature>
<dbReference type="PROSITE" id="PS50228">
    <property type="entry name" value="SUEL_LECTIN"/>
    <property type="match status" value="1"/>
</dbReference>
<organism evidence="19 20">
    <name type="scientific">Gasterosteus aculeatus aculeatus</name>
    <name type="common">three-spined stickleback</name>
    <dbReference type="NCBI Taxonomy" id="481459"/>
    <lineage>
        <taxon>Eukaryota</taxon>
        <taxon>Metazoa</taxon>
        <taxon>Chordata</taxon>
        <taxon>Craniata</taxon>
        <taxon>Vertebrata</taxon>
        <taxon>Euteleostomi</taxon>
        <taxon>Actinopterygii</taxon>
        <taxon>Neopterygii</taxon>
        <taxon>Teleostei</taxon>
        <taxon>Neoteleostei</taxon>
        <taxon>Acanthomorphata</taxon>
        <taxon>Eupercaria</taxon>
        <taxon>Perciformes</taxon>
        <taxon>Cottioidei</taxon>
        <taxon>Gasterosteales</taxon>
        <taxon>Gasterosteidae</taxon>
        <taxon>Gasterosteus</taxon>
    </lineage>
</organism>
<dbReference type="InterPro" id="IPR001304">
    <property type="entry name" value="C-type_lectin-like"/>
</dbReference>
<dbReference type="GO" id="GO:0050982">
    <property type="term" value="P:detection of mechanical stimulus"/>
    <property type="evidence" value="ECO:0007669"/>
    <property type="project" value="TreeGrafter"/>
</dbReference>
<evidence type="ECO:0000256" key="5">
    <source>
        <dbReference type="ARBA" id="ARBA00022734"/>
    </source>
</evidence>
<dbReference type="SMART" id="SM00303">
    <property type="entry name" value="GPS"/>
    <property type="match status" value="1"/>
</dbReference>
<keyword evidence="4 15" id="KW-0732">Signal</keyword>
<dbReference type="Proteomes" id="UP000007635">
    <property type="component" value="Chromosome XVI"/>
</dbReference>
<evidence type="ECO:0008006" key="21">
    <source>
        <dbReference type="Google" id="ProtNLM"/>
    </source>
</evidence>
<feature type="transmembrane region" description="Helical" evidence="14">
    <location>
        <begin position="1943"/>
        <end position="1968"/>
    </location>
</feature>
<feature type="transmembrane region" description="Helical" evidence="14">
    <location>
        <begin position="911"/>
        <end position="931"/>
    </location>
</feature>
<dbReference type="InterPro" id="IPR036392">
    <property type="entry name" value="PLAT/LH2_dom_sf"/>
</dbReference>
<feature type="domain" description="C-type lectin" evidence="16">
    <location>
        <begin position="37"/>
        <end position="161"/>
    </location>
</feature>
<evidence type="ECO:0000256" key="6">
    <source>
        <dbReference type="ARBA" id="ARBA00022737"/>
    </source>
</evidence>
<name>A0AAQ4RRV2_GASAC</name>
<comment type="similarity">
    <text evidence="2">Belongs to the polycystin family.</text>
</comment>
<dbReference type="InterPro" id="IPR013122">
    <property type="entry name" value="PKD1_2_channel"/>
</dbReference>
<evidence type="ECO:0000256" key="2">
    <source>
        <dbReference type="ARBA" id="ARBA00007200"/>
    </source>
</evidence>
<feature type="transmembrane region" description="Helical" evidence="14">
    <location>
        <begin position="1383"/>
        <end position="1409"/>
    </location>
</feature>